<dbReference type="Proteomes" id="UP001610334">
    <property type="component" value="Unassembled WGS sequence"/>
</dbReference>
<dbReference type="InterPro" id="IPR003663">
    <property type="entry name" value="Sugar/inositol_transpt"/>
</dbReference>
<dbReference type="InterPro" id="IPR029753">
    <property type="entry name" value="D-isomer_DH_CS"/>
</dbReference>
<dbReference type="Pfam" id="PF00083">
    <property type="entry name" value="Sugar_tr"/>
    <property type="match status" value="1"/>
</dbReference>
<evidence type="ECO:0000256" key="4">
    <source>
        <dbReference type="ARBA" id="ARBA00022692"/>
    </source>
</evidence>
<evidence type="ECO:0000256" key="11">
    <source>
        <dbReference type="ARBA" id="ARBA00023163"/>
    </source>
</evidence>
<dbReference type="InterPro" id="IPR029752">
    <property type="entry name" value="D-isomer_DH_CS1"/>
</dbReference>
<dbReference type="InterPro" id="IPR036291">
    <property type="entry name" value="NAD(P)-bd_dom_sf"/>
</dbReference>
<feature type="transmembrane region" description="Helical" evidence="14">
    <location>
        <begin position="1094"/>
        <end position="1117"/>
    </location>
</feature>
<keyword evidence="8" id="KW-0805">Transcription regulation</keyword>
<dbReference type="InterPro" id="IPR001138">
    <property type="entry name" value="Zn2Cys6_DnaBD"/>
</dbReference>
<evidence type="ECO:0000256" key="7">
    <source>
        <dbReference type="ARBA" id="ARBA00023002"/>
    </source>
</evidence>
<evidence type="ECO:0000256" key="12">
    <source>
        <dbReference type="ARBA" id="ARBA00023242"/>
    </source>
</evidence>
<keyword evidence="5" id="KW-0479">Metal-binding</keyword>
<evidence type="ECO:0000256" key="2">
    <source>
        <dbReference type="ARBA" id="ARBA00010992"/>
    </source>
</evidence>
<evidence type="ECO:0000256" key="1">
    <source>
        <dbReference type="ARBA" id="ARBA00004141"/>
    </source>
</evidence>
<name>A0ABR4GX49_9EURO</name>
<keyword evidence="12" id="KW-0539">Nucleus</keyword>
<dbReference type="SMART" id="SM00066">
    <property type="entry name" value="GAL4"/>
    <property type="match status" value="1"/>
</dbReference>
<protein>
    <recommendedName>
        <fullName evidence="15">Major facilitator superfamily (MFS) profile domain-containing protein</fullName>
    </recommendedName>
</protein>
<dbReference type="Pfam" id="PF04082">
    <property type="entry name" value="Fungal_trans"/>
    <property type="match status" value="1"/>
</dbReference>
<feature type="transmembrane region" description="Helical" evidence="14">
    <location>
        <begin position="1402"/>
        <end position="1426"/>
    </location>
</feature>
<keyword evidence="17" id="KW-1185">Reference proteome</keyword>
<dbReference type="SUPFAM" id="SSF57701">
    <property type="entry name" value="Zn2/Cys6 DNA-binding domain"/>
    <property type="match status" value="1"/>
</dbReference>
<feature type="transmembrane region" description="Helical" evidence="14">
    <location>
        <begin position="1432"/>
        <end position="1451"/>
    </location>
</feature>
<dbReference type="PROSITE" id="PS00065">
    <property type="entry name" value="D_2_HYDROXYACID_DH_1"/>
    <property type="match status" value="1"/>
</dbReference>
<keyword evidence="10 14" id="KW-0472">Membrane</keyword>
<keyword evidence="9" id="KW-0238">DNA-binding</keyword>
<dbReference type="PROSITE" id="PS00670">
    <property type="entry name" value="D_2_HYDROXYACID_DH_2"/>
    <property type="match status" value="1"/>
</dbReference>
<dbReference type="InterPro" id="IPR005829">
    <property type="entry name" value="Sugar_transporter_CS"/>
</dbReference>
<evidence type="ECO:0000256" key="8">
    <source>
        <dbReference type="ARBA" id="ARBA00023015"/>
    </source>
</evidence>
<dbReference type="InterPro" id="IPR006140">
    <property type="entry name" value="D-isomer_DH_NAD-bd"/>
</dbReference>
<dbReference type="InterPro" id="IPR036259">
    <property type="entry name" value="MFS_trans_sf"/>
</dbReference>
<comment type="similarity">
    <text evidence="2">Belongs to the major facilitator superfamily. Sugar transporter (TC 2.A.1.1) family.</text>
</comment>
<dbReference type="NCBIfam" id="TIGR00879">
    <property type="entry name" value="SP"/>
    <property type="match status" value="1"/>
</dbReference>
<feature type="region of interest" description="Disordered" evidence="13">
    <location>
        <begin position="946"/>
        <end position="1004"/>
    </location>
</feature>
<evidence type="ECO:0000256" key="14">
    <source>
        <dbReference type="SAM" id="Phobius"/>
    </source>
</evidence>
<dbReference type="Gene3D" id="4.10.240.10">
    <property type="entry name" value="Zn(2)-C6 fungal-type DNA-binding domain"/>
    <property type="match status" value="1"/>
</dbReference>
<evidence type="ECO:0000256" key="9">
    <source>
        <dbReference type="ARBA" id="ARBA00023125"/>
    </source>
</evidence>
<accession>A0ABR4GX49</accession>
<dbReference type="SUPFAM" id="SSF52283">
    <property type="entry name" value="Formate/glycerate dehydrogenase catalytic domain-like"/>
    <property type="match status" value="1"/>
</dbReference>
<evidence type="ECO:0000256" key="3">
    <source>
        <dbReference type="ARBA" id="ARBA00022448"/>
    </source>
</evidence>
<keyword evidence="4 14" id="KW-0812">Transmembrane</keyword>
<keyword evidence="11" id="KW-0804">Transcription</keyword>
<evidence type="ECO:0000256" key="6">
    <source>
        <dbReference type="ARBA" id="ARBA00022989"/>
    </source>
</evidence>
<dbReference type="EMBL" id="JBFXLT010000130">
    <property type="protein sequence ID" value="KAL2807789.1"/>
    <property type="molecule type" value="Genomic_DNA"/>
</dbReference>
<dbReference type="PANTHER" id="PTHR48022">
    <property type="entry name" value="PLASTIDIC GLUCOSE TRANSPORTER 4"/>
    <property type="match status" value="1"/>
</dbReference>
<dbReference type="Pfam" id="PF02826">
    <property type="entry name" value="2-Hacid_dh_C"/>
    <property type="match status" value="1"/>
</dbReference>
<dbReference type="InterPro" id="IPR050360">
    <property type="entry name" value="MFS_Sugar_Transporters"/>
</dbReference>
<sequence>MSASSTSSKRPQACERCWKRKQKKCDRQLPACTACSESNAQCIPRQFRVEPSSEESSGLSHAALPSYVDALKQRIHALEALSQRKRRQVTTDDPDLTITPSLPADGHDGLDSSVQTAMGEIGFLSRSAMAEPRDDTSAFPRQLGMSQMLQAILALNGASPSRNQSVEAHALQWSLLGVADPLRALSRETAAPFLRSFLDHVGTFYLQFDRKELEEQYEAFFTDERRGSGDASDPVRCHREASVCLALAIGMLVSSQSGRYEVLAQALHSAAVKVFPRILQSGSCVHLIHCLLLLIMYSMLSPSGGSTWHLLGLAMKKCVSFRLHKDSDPDSPVSPEESTKRGFLFWNLYIIDSARLALKTKTSRYRPPHDTVEFEFERHLIMHARLTSSIRNSNEPCPLYHYHNLCFWREMPPEVRLFLDSNDILRRHVRRLSFRSLMQILPLHMATRYETTILGPQTVEIDRDVVASCEKIIDQMYCALDDASSGGTFTDGYDIFAAGVAVICSGSQSAPNQILDQANLINKCVAVLTSLGERFSGFKVFRRVLLAISDLGLGRSINTLRFTLICTMAPGLTYSPEQSPTITATPANSKRIVYLVDTLHPDAVEHAKTLFNVVGPGDKELNNWREKASAIVIRSSYVTAEDIARSPNLIAIGKHGVGIDKIDQKACAKRGIKILNTPGANARDVAELVVALTMTVARSIRSITTRQMAAPVPKETCTGLTLQHKTIGVIGMGNIGRTVAEIFHGGFDAKLIAFDAFLPDDAWSHLPHTRARSAQEVIEQADVLTLHIPLTEETRNLLSYKELKQMKPDAILINAARGGIVNEDDLTRVLAEGHLWGAGLDCHEQEPPSAEKYGKLWENLNVRASSMAAVNNLYRYLFHPRTVPLDTLHIPLHAVCDEESPTIWTAKTAVAGMTNKQTPFLIHSQPIWPRITKGLEEKPGLGRGAISMQRQKRSSGERAMPLGEMPLDSRQSSLPLGERRYTQPVGSIGPSRKMSDGGAAEPPRHSAFREAPKGIFNWYVFAVTWVFALAGDEYAGTKGWIVSIATAGAVFGCLGAIQSLPINDKIGRRWTLRLGTLVYIAGILGQGLCDGNLGGLYASRVISGMGIGVTTIVPPVYISEISPKAIRGLLTLQYAACQQLGVVLGFFINYGVTKQYEGTDTQWMLPTLLQLLPAALWGIGTFFCPESPRWLRSVGRREESVTTLSKLRHLSPDHPVVVGELEGMDAQLLHEHESVASASQWQLLKETLIPVQNRRRFFLLFMATLFSQWSGANAITQYSPTIFGYLGIEGDEAKFLTTGIYGVVKFTSTLIFAVVIVDFVGRRRSLLTGITLQILTLVFIGAYLGATKDMTTAEIKASPNAERASTAAIVAIYLHAVAWSIGWFSIPYLIGPEIFPTRIRSLNMAISMAFHWAFYFGCSKAMPSLLAATHRWGAFVFFTCICVCGLVYVFFAMPDTTGRSLEALDALFERPWYTVHQVAYASKDDIQIETVGKDVGKSSEEGSEHLESADRV</sequence>
<dbReference type="InterPro" id="IPR007219">
    <property type="entry name" value="XnlR_reg_dom"/>
</dbReference>
<feature type="transmembrane region" description="Helical" evidence="14">
    <location>
        <begin position="1037"/>
        <end position="1058"/>
    </location>
</feature>
<dbReference type="PROSITE" id="PS00671">
    <property type="entry name" value="D_2_HYDROXYACID_DH_3"/>
    <property type="match status" value="1"/>
</dbReference>
<keyword evidence="7" id="KW-0560">Oxidoreductase</keyword>
<dbReference type="Gene3D" id="3.40.50.720">
    <property type="entry name" value="NAD(P)-binding Rossmann-like Domain"/>
    <property type="match status" value="2"/>
</dbReference>
<comment type="caution">
    <text evidence="16">The sequence shown here is derived from an EMBL/GenBank/DDBJ whole genome shotgun (WGS) entry which is preliminary data.</text>
</comment>
<dbReference type="SUPFAM" id="SSF103473">
    <property type="entry name" value="MFS general substrate transporter"/>
    <property type="match status" value="1"/>
</dbReference>
<dbReference type="PROSITE" id="PS00216">
    <property type="entry name" value="SUGAR_TRANSPORT_1"/>
    <property type="match status" value="1"/>
</dbReference>
<feature type="transmembrane region" description="Helical" evidence="14">
    <location>
        <begin position="1070"/>
        <end position="1088"/>
    </location>
</feature>
<keyword evidence="3" id="KW-0813">Transport</keyword>
<dbReference type="SUPFAM" id="SSF51735">
    <property type="entry name" value="NAD(P)-binding Rossmann-fold domains"/>
    <property type="match status" value="1"/>
</dbReference>
<feature type="region of interest" description="Disordered" evidence="13">
    <location>
        <begin position="83"/>
        <end position="108"/>
    </location>
</feature>
<gene>
    <name evidence="16" type="ORF">BJX63DRAFT_425102</name>
</gene>
<evidence type="ECO:0000256" key="5">
    <source>
        <dbReference type="ARBA" id="ARBA00022723"/>
    </source>
</evidence>
<feature type="transmembrane region" description="Helical" evidence="14">
    <location>
        <begin position="1326"/>
        <end position="1346"/>
    </location>
</feature>
<dbReference type="InterPro" id="IPR036864">
    <property type="entry name" value="Zn2-C6_fun-type_DNA-bd_sf"/>
</dbReference>
<dbReference type="CDD" id="cd12148">
    <property type="entry name" value="fungal_TF_MHR"/>
    <property type="match status" value="1"/>
</dbReference>
<feature type="transmembrane region" description="Helical" evidence="14">
    <location>
        <begin position="1366"/>
        <end position="1390"/>
    </location>
</feature>
<dbReference type="PRINTS" id="PR00171">
    <property type="entry name" value="SUGRTRNSPORT"/>
</dbReference>
<evidence type="ECO:0000256" key="10">
    <source>
        <dbReference type="ARBA" id="ARBA00023136"/>
    </source>
</evidence>
<proteinExistence type="inferred from homology"/>
<reference evidence="16 17" key="1">
    <citation type="submission" date="2024-07" db="EMBL/GenBank/DDBJ databases">
        <title>Section-level genome sequencing and comparative genomics of Aspergillus sections Usti and Cavernicolus.</title>
        <authorList>
            <consortium name="Lawrence Berkeley National Laboratory"/>
            <person name="Nybo J.L."/>
            <person name="Vesth T.C."/>
            <person name="Theobald S."/>
            <person name="Frisvad J.C."/>
            <person name="Larsen T.O."/>
            <person name="Kjaerboelling I."/>
            <person name="Rothschild-Mancinelli K."/>
            <person name="Lyhne E.K."/>
            <person name="Kogle M.E."/>
            <person name="Barry K."/>
            <person name="Clum A."/>
            <person name="Na H."/>
            <person name="Ledsgaard L."/>
            <person name="Lin J."/>
            <person name="Lipzen A."/>
            <person name="Kuo A."/>
            <person name="Riley R."/>
            <person name="Mondo S."/>
            <person name="Labutti K."/>
            <person name="Haridas S."/>
            <person name="Pangalinan J."/>
            <person name="Salamov A.A."/>
            <person name="Simmons B.A."/>
            <person name="Magnuson J.K."/>
            <person name="Chen J."/>
            <person name="Drula E."/>
            <person name="Henrissat B."/>
            <person name="Wiebenga A."/>
            <person name="Lubbers R.J."/>
            <person name="Gomes A.C."/>
            <person name="Makela M.R."/>
            <person name="Stajich J."/>
            <person name="Grigoriev I.V."/>
            <person name="Mortensen U.H."/>
            <person name="De Vries R.P."/>
            <person name="Baker S.E."/>
            <person name="Andersen M.R."/>
        </authorList>
    </citation>
    <scope>NUCLEOTIDE SEQUENCE [LARGE SCALE GENOMIC DNA]</scope>
    <source>
        <strain evidence="16 17">CBS 588.65</strain>
    </source>
</reference>
<feature type="transmembrane region" description="Helical" evidence="14">
    <location>
        <begin position="1295"/>
        <end position="1319"/>
    </location>
</feature>
<dbReference type="InterPro" id="IPR020846">
    <property type="entry name" value="MFS_dom"/>
</dbReference>
<dbReference type="PROSITE" id="PS50850">
    <property type="entry name" value="MFS"/>
    <property type="match status" value="1"/>
</dbReference>
<dbReference type="PROSITE" id="PS00217">
    <property type="entry name" value="SUGAR_TRANSPORT_2"/>
    <property type="match status" value="1"/>
</dbReference>
<feature type="transmembrane region" description="Helical" evidence="14">
    <location>
        <begin position="1257"/>
        <end position="1275"/>
    </location>
</feature>
<comment type="subcellular location">
    <subcellularLocation>
        <location evidence="1">Membrane</location>
        <topology evidence="1">Multi-pass membrane protein</topology>
    </subcellularLocation>
</comment>
<organism evidence="16 17">
    <name type="scientific">Aspergillus granulosus</name>
    <dbReference type="NCBI Taxonomy" id="176169"/>
    <lineage>
        <taxon>Eukaryota</taxon>
        <taxon>Fungi</taxon>
        <taxon>Dikarya</taxon>
        <taxon>Ascomycota</taxon>
        <taxon>Pezizomycotina</taxon>
        <taxon>Eurotiomycetes</taxon>
        <taxon>Eurotiomycetidae</taxon>
        <taxon>Eurotiales</taxon>
        <taxon>Aspergillaceae</taxon>
        <taxon>Aspergillus</taxon>
        <taxon>Aspergillus subgen. Nidulantes</taxon>
    </lineage>
</organism>
<evidence type="ECO:0000259" key="15">
    <source>
        <dbReference type="PROSITE" id="PS50850"/>
    </source>
</evidence>
<feature type="transmembrane region" description="Helical" evidence="14">
    <location>
        <begin position="1014"/>
        <end position="1031"/>
    </location>
</feature>
<keyword evidence="6 14" id="KW-1133">Transmembrane helix</keyword>
<evidence type="ECO:0000313" key="16">
    <source>
        <dbReference type="EMBL" id="KAL2807789.1"/>
    </source>
</evidence>
<evidence type="ECO:0000313" key="17">
    <source>
        <dbReference type="Proteomes" id="UP001610334"/>
    </source>
</evidence>
<dbReference type="InterPro" id="IPR005828">
    <property type="entry name" value="MFS_sugar_transport-like"/>
</dbReference>
<feature type="domain" description="Major facilitator superfamily (MFS) profile" evidence="15">
    <location>
        <begin position="1005"/>
        <end position="1457"/>
    </location>
</feature>
<dbReference type="PANTHER" id="PTHR48022:SF59">
    <property type="entry name" value="MAJOR FACILITATOR SUPERFAMILY (MFS) PROFILE DOMAIN-CONTAINING PROTEIN"/>
    <property type="match status" value="1"/>
</dbReference>
<dbReference type="CDD" id="cd00067">
    <property type="entry name" value="GAL4"/>
    <property type="match status" value="1"/>
</dbReference>
<dbReference type="Gene3D" id="1.20.1250.20">
    <property type="entry name" value="MFS general substrate transporter like domains"/>
    <property type="match status" value="1"/>
</dbReference>
<feature type="transmembrane region" description="Helical" evidence="14">
    <location>
        <begin position="1129"/>
        <end position="1151"/>
    </location>
</feature>
<evidence type="ECO:0000256" key="13">
    <source>
        <dbReference type="SAM" id="MobiDB-lite"/>
    </source>
</evidence>